<evidence type="ECO:0000313" key="3">
    <source>
        <dbReference type="EMBL" id="KAA1094871.1"/>
    </source>
</evidence>
<comment type="caution">
    <text evidence="3">The sequence shown here is derived from an EMBL/GenBank/DDBJ whole genome shotgun (WGS) entry which is preliminary data.</text>
</comment>
<accession>A0A5B0P033</accession>
<gene>
    <name evidence="3" type="ORF">PGT21_031805</name>
</gene>
<sequence>MPPKPGRQKNLYKFHYGCQLFPTETRTQKKLRLACQSRTQAETRPTLRRNLNRRSQDDEAAEEPTPSHPVTGTDENDGLGFDEDPSLWEDTEEILNEEDKASWARLRSLHQEIIQQQRHQNWKDVMACMFPAYLHFKKLTANWTIASPFLNLSNEVCQCPDEVYKEREVDLIDLMDPVHLLASGYIASTPVLPQTAFSVRLLNFYDLLWNICNAHTTPFAKVLQRWNESLTTRLNARNSTRSKERKLIQEVTSTDQQDVLAQQSCPACFGVSIPDTNSTEPASKSVDNHQVFICLDGNFQHRHHERASKNYIGIENQTLFVPSEEIDISNSEIREAEIAKRVTKKAKDRCAEQHKAADDRRNASTWKGCDDTGLFGCCCRHDSVIAFCNIHKTGEGRVYQCR</sequence>
<keyword evidence="4" id="KW-1185">Reference proteome</keyword>
<dbReference type="EMBL" id="VSWC01000079">
    <property type="protein sequence ID" value="KAA1094871.1"/>
    <property type="molecule type" value="Genomic_DNA"/>
</dbReference>
<feature type="compositionally biased region" description="Acidic residues" evidence="1">
    <location>
        <begin position="74"/>
        <end position="85"/>
    </location>
</feature>
<dbReference type="AlphaFoldDB" id="A0A5B0P033"/>
<dbReference type="PANTHER" id="PTHR33096">
    <property type="entry name" value="CXC2 DOMAIN-CONTAINING PROTEIN"/>
    <property type="match status" value="1"/>
</dbReference>
<dbReference type="OrthoDB" id="2804062at2759"/>
<dbReference type="Pfam" id="PF18758">
    <property type="entry name" value="KDZ"/>
    <property type="match status" value="1"/>
</dbReference>
<dbReference type="InterPro" id="IPR041320">
    <property type="entry name" value="CxC1"/>
</dbReference>
<organism evidence="3 4">
    <name type="scientific">Puccinia graminis f. sp. tritici</name>
    <dbReference type="NCBI Taxonomy" id="56615"/>
    <lineage>
        <taxon>Eukaryota</taxon>
        <taxon>Fungi</taxon>
        <taxon>Dikarya</taxon>
        <taxon>Basidiomycota</taxon>
        <taxon>Pucciniomycotina</taxon>
        <taxon>Pucciniomycetes</taxon>
        <taxon>Pucciniales</taxon>
        <taxon>Pucciniaceae</taxon>
        <taxon>Puccinia</taxon>
    </lineage>
</organism>
<feature type="domain" description="CxC1-like cysteine cluster associated with KDZ transposases" evidence="2">
    <location>
        <begin position="142"/>
        <end position="229"/>
    </location>
</feature>
<dbReference type="Proteomes" id="UP000324748">
    <property type="component" value="Unassembled WGS sequence"/>
</dbReference>
<evidence type="ECO:0000313" key="4">
    <source>
        <dbReference type="Proteomes" id="UP000324748"/>
    </source>
</evidence>
<name>A0A5B0P033_PUCGR</name>
<evidence type="ECO:0000256" key="1">
    <source>
        <dbReference type="SAM" id="MobiDB-lite"/>
    </source>
</evidence>
<feature type="region of interest" description="Disordered" evidence="1">
    <location>
        <begin position="35"/>
        <end position="85"/>
    </location>
</feature>
<dbReference type="InterPro" id="IPR040521">
    <property type="entry name" value="KDZ"/>
</dbReference>
<evidence type="ECO:0000259" key="2">
    <source>
        <dbReference type="Pfam" id="PF18802"/>
    </source>
</evidence>
<protein>
    <recommendedName>
        <fullName evidence="2">CxC1-like cysteine cluster associated with KDZ transposases domain-containing protein</fullName>
    </recommendedName>
</protein>
<reference evidence="3 4" key="1">
    <citation type="submission" date="2019-05" db="EMBL/GenBank/DDBJ databases">
        <title>Emergence of the Ug99 lineage of the wheat stem rust pathogen through somatic hybridization.</title>
        <authorList>
            <person name="Li F."/>
            <person name="Upadhyaya N.M."/>
            <person name="Sperschneider J."/>
            <person name="Matny O."/>
            <person name="Nguyen-Phuc H."/>
            <person name="Mago R."/>
            <person name="Raley C."/>
            <person name="Miller M.E."/>
            <person name="Silverstein K.A.T."/>
            <person name="Henningsen E."/>
            <person name="Hirsch C.D."/>
            <person name="Visser B."/>
            <person name="Pretorius Z.A."/>
            <person name="Steffenson B.J."/>
            <person name="Schwessinger B."/>
            <person name="Dodds P.N."/>
            <person name="Figueroa M."/>
        </authorList>
    </citation>
    <scope>NUCLEOTIDE SEQUENCE [LARGE SCALE GENOMIC DNA]</scope>
    <source>
        <strain evidence="3">21-0</strain>
    </source>
</reference>
<proteinExistence type="predicted"/>
<dbReference type="PANTHER" id="PTHR33096:SF1">
    <property type="entry name" value="CXC1-LIKE CYSTEINE CLUSTER ASSOCIATED WITH KDZ TRANSPOSASES DOMAIN-CONTAINING PROTEIN"/>
    <property type="match status" value="1"/>
</dbReference>
<dbReference type="Pfam" id="PF18802">
    <property type="entry name" value="CxC1"/>
    <property type="match status" value="1"/>
</dbReference>